<proteinExistence type="predicted"/>
<feature type="transmembrane region" description="Helical" evidence="3">
    <location>
        <begin position="36"/>
        <end position="57"/>
    </location>
</feature>
<evidence type="ECO:0000256" key="3">
    <source>
        <dbReference type="SAM" id="Phobius"/>
    </source>
</evidence>
<accession>A0A7G9W4V6</accession>
<dbReference type="Gene3D" id="2.160.10.10">
    <property type="entry name" value="Hexapeptide repeat proteins"/>
    <property type="match status" value="1"/>
</dbReference>
<dbReference type="EMBL" id="CP058559">
    <property type="protein sequence ID" value="QNO13718.1"/>
    <property type="molecule type" value="Genomic_DNA"/>
</dbReference>
<evidence type="ECO:0000313" key="4">
    <source>
        <dbReference type="EMBL" id="QNO13718.1"/>
    </source>
</evidence>
<evidence type="ECO:0000313" key="5">
    <source>
        <dbReference type="Proteomes" id="UP000516160"/>
    </source>
</evidence>
<dbReference type="InterPro" id="IPR011004">
    <property type="entry name" value="Trimer_LpxA-like_sf"/>
</dbReference>
<organism evidence="4 5">
    <name type="scientific">Alkalicella caledoniensis</name>
    <dbReference type="NCBI Taxonomy" id="2731377"/>
    <lineage>
        <taxon>Bacteria</taxon>
        <taxon>Bacillati</taxon>
        <taxon>Bacillota</taxon>
        <taxon>Clostridia</taxon>
        <taxon>Eubacteriales</taxon>
        <taxon>Proteinivoracaceae</taxon>
        <taxon>Alkalicella</taxon>
    </lineage>
</organism>
<dbReference type="InterPro" id="IPR051159">
    <property type="entry name" value="Hexapeptide_acetyltransf"/>
</dbReference>
<dbReference type="PANTHER" id="PTHR23416:SF78">
    <property type="entry name" value="LIPOPOLYSACCHARIDE BIOSYNTHESIS O-ACETYL TRANSFERASE WBBJ-RELATED"/>
    <property type="match status" value="1"/>
</dbReference>
<dbReference type="InterPro" id="IPR018357">
    <property type="entry name" value="Hexapep_transf_CS"/>
</dbReference>
<sequence>MSILLIVMEGLRMSEYHFEKAKKGTKNNTIKRQLRLITNHPVFIINLVYSFFIRLIYGLNIFKPLQLVVDWRSRFVRKPGSKVIIKGQFFVGGRYITNLSSSSANVLVYDGATLIINGRVKIGPGVQIVVARGGKLTLNDGTYVTADAKIFCSSNMEIGKKCAISWGTSIIDSDFHEIEYDGKQECKREITIGNNVWIGCNATILKGVTIDNDVVIAAGAVVNKNLPSNILAGGNPAKIIKENISWR</sequence>
<dbReference type="AlphaFoldDB" id="A0A7G9W4V6"/>
<dbReference type="CDD" id="cd04647">
    <property type="entry name" value="LbH_MAT_like"/>
    <property type="match status" value="1"/>
</dbReference>
<keyword evidence="1 4" id="KW-0808">Transferase</keyword>
<dbReference type="GO" id="GO:0016746">
    <property type="term" value="F:acyltransferase activity"/>
    <property type="evidence" value="ECO:0007669"/>
    <property type="project" value="UniProtKB-KW"/>
</dbReference>
<keyword evidence="5" id="KW-1185">Reference proteome</keyword>
<name>A0A7G9W4V6_ALKCA</name>
<dbReference type="PANTHER" id="PTHR23416">
    <property type="entry name" value="SIALIC ACID SYNTHASE-RELATED"/>
    <property type="match status" value="1"/>
</dbReference>
<keyword evidence="3" id="KW-1133">Transmembrane helix</keyword>
<keyword evidence="3" id="KW-0472">Membrane</keyword>
<reference evidence="4 5" key="1">
    <citation type="submission" date="2020-07" db="EMBL/GenBank/DDBJ databases">
        <title>Alkalicella. sp. LB2 genome.</title>
        <authorList>
            <person name="Postec A."/>
            <person name="Quemeneur M."/>
        </authorList>
    </citation>
    <scope>NUCLEOTIDE SEQUENCE [LARGE SCALE GENOMIC DNA]</scope>
    <source>
        <strain evidence="4 5">LB2</strain>
    </source>
</reference>
<dbReference type="KEGG" id="acae:HYG86_02565"/>
<dbReference type="RefSeq" id="WP_246451867.1">
    <property type="nucleotide sequence ID" value="NZ_CP058559.1"/>
</dbReference>
<keyword evidence="4" id="KW-0012">Acyltransferase</keyword>
<dbReference type="PROSITE" id="PS00101">
    <property type="entry name" value="HEXAPEP_TRANSFERASES"/>
    <property type="match status" value="1"/>
</dbReference>
<dbReference type="InterPro" id="IPR001451">
    <property type="entry name" value="Hexapep"/>
</dbReference>
<protein>
    <submittedName>
        <fullName evidence="4">Acyltransferase</fullName>
    </submittedName>
</protein>
<evidence type="ECO:0000256" key="2">
    <source>
        <dbReference type="ARBA" id="ARBA00022737"/>
    </source>
</evidence>
<evidence type="ECO:0000256" key="1">
    <source>
        <dbReference type="ARBA" id="ARBA00022679"/>
    </source>
</evidence>
<gene>
    <name evidence="4" type="ORF">HYG86_02565</name>
</gene>
<dbReference type="Pfam" id="PF00132">
    <property type="entry name" value="Hexapep"/>
    <property type="match status" value="1"/>
</dbReference>
<keyword evidence="2" id="KW-0677">Repeat</keyword>
<keyword evidence="3" id="KW-0812">Transmembrane</keyword>
<dbReference type="Proteomes" id="UP000516160">
    <property type="component" value="Chromosome"/>
</dbReference>
<dbReference type="SUPFAM" id="SSF51161">
    <property type="entry name" value="Trimeric LpxA-like enzymes"/>
    <property type="match status" value="1"/>
</dbReference>